<dbReference type="Proteomes" id="UP000323426">
    <property type="component" value="Unassembled WGS sequence"/>
</dbReference>
<feature type="transmembrane region" description="Helical" evidence="1">
    <location>
        <begin position="539"/>
        <end position="557"/>
    </location>
</feature>
<keyword evidence="1" id="KW-0812">Transmembrane</keyword>
<dbReference type="EMBL" id="VWSF01000013">
    <property type="protein sequence ID" value="KAA5543455.1"/>
    <property type="molecule type" value="Genomic_DNA"/>
</dbReference>
<dbReference type="AlphaFoldDB" id="A0A5M6DE33"/>
<dbReference type="RefSeq" id="WP_150089793.1">
    <property type="nucleotide sequence ID" value="NZ_VWSF01000013.1"/>
</dbReference>
<proteinExistence type="predicted"/>
<keyword evidence="1" id="KW-0472">Membrane</keyword>
<feature type="transmembrane region" description="Helical" evidence="1">
    <location>
        <begin position="102"/>
        <end position="125"/>
    </location>
</feature>
<feature type="transmembrane region" description="Helical" evidence="1">
    <location>
        <begin position="328"/>
        <end position="344"/>
    </location>
</feature>
<keyword evidence="1" id="KW-1133">Transmembrane helix</keyword>
<feature type="transmembrane region" description="Helical" evidence="1">
    <location>
        <begin position="464"/>
        <end position="481"/>
    </location>
</feature>
<feature type="transmembrane region" description="Helical" evidence="1">
    <location>
        <begin position="420"/>
        <end position="444"/>
    </location>
</feature>
<evidence type="ECO:0000313" key="2">
    <source>
        <dbReference type="EMBL" id="KAA5543455.1"/>
    </source>
</evidence>
<feature type="transmembrane region" description="Helical" evidence="1">
    <location>
        <begin position="174"/>
        <end position="196"/>
    </location>
</feature>
<feature type="transmembrane region" description="Helical" evidence="1">
    <location>
        <begin position="488"/>
        <end position="506"/>
    </location>
</feature>
<dbReference type="SUPFAM" id="SSF55486">
    <property type="entry name" value="Metalloproteases ('zincins'), catalytic domain"/>
    <property type="match status" value="1"/>
</dbReference>
<feature type="transmembrane region" description="Helical" evidence="1">
    <location>
        <begin position="145"/>
        <end position="167"/>
    </location>
</feature>
<evidence type="ECO:0000313" key="3">
    <source>
        <dbReference type="Proteomes" id="UP000323426"/>
    </source>
</evidence>
<keyword evidence="3" id="KW-1185">Reference proteome</keyword>
<organism evidence="2 3">
    <name type="scientific">Adhaeribacter rhizoryzae</name>
    <dbReference type="NCBI Taxonomy" id="2607907"/>
    <lineage>
        <taxon>Bacteria</taxon>
        <taxon>Pseudomonadati</taxon>
        <taxon>Bacteroidota</taxon>
        <taxon>Cytophagia</taxon>
        <taxon>Cytophagales</taxon>
        <taxon>Hymenobacteraceae</taxon>
        <taxon>Adhaeribacter</taxon>
    </lineage>
</organism>
<reference evidence="2 3" key="1">
    <citation type="submission" date="2019-09" db="EMBL/GenBank/DDBJ databases">
        <title>Genome sequence and assembly of Adhaeribacter sp.</title>
        <authorList>
            <person name="Chhetri G."/>
        </authorList>
    </citation>
    <scope>NUCLEOTIDE SEQUENCE [LARGE SCALE GENOMIC DNA]</scope>
    <source>
        <strain evidence="2 3">DK36</strain>
    </source>
</reference>
<dbReference type="Gene3D" id="1.10.390.10">
    <property type="entry name" value="Neutral Protease Domain 2"/>
    <property type="match status" value="1"/>
</dbReference>
<feature type="transmembrane region" description="Helical" evidence="1">
    <location>
        <begin position="242"/>
        <end position="265"/>
    </location>
</feature>
<evidence type="ECO:0000256" key="1">
    <source>
        <dbReference type="SAM" id="Phobius"/>
    </source>
</evidence>
<gene>
    <name evidence="2" type="ORF">F0145_16170</name>
</gene>
<feature type="transmembrane region" description="Helical" evidence="1">
    <location>
        <begin position="50"/>
        <end position="71"/>
    </location>
</feature>
<name>A0A5M6DE33_9BACT</name>
<comment type="caution">
    <text evidence="2">The sequence shown here is derived from an EMBL/GenBank/DDBJ whole genome shotgun (WGS) entry which is preliminary data.</text>
</comment>
<evidence type="ECO:0008006" key="4">
    <source>
        <dbReference type="Google" id="ProtNLM"/>
    </source>
</evidence>
<feature type="transmembrane region" description="Helical" evidence="1">
    <location>
        <begin position="364"/>
        <end position="388"/>
    </location>
</feature>
<accession>A0A5M6DE33</accession>
<dbReference type="InterPro" id="IPR027268">
    <property type="entry name" value="Peptidase_M4/M1_CTD_sf"/>
</dbReference>
<protein>
    <recommendedName>
        <fullName evidence="4">ABC transporter permease</fullName>
    </recommendedName>
</protein>
<sequence>MKFWNIFRFEFGYLVQRLSTWLYLAILLAFTFLMKLVITPGDGVYANNTFHITAITVIGSLIWLVMSASIAGEAAARDVQTQMHPLTYTAPVTKLNYLGGRFLAAFAVNALLLLALPVGVLLSFYLPGLDQGELLPFRPWAYLSVYLFIALPSAFVATALQFSLAALSRQVMTSYLAGLLLALVAQIIAVAAAKLFGNWDLVKLLDPIGVTGIIGNELQTWTPTEKNTRLVTLEGLFLLNRVWWLSVAAGFLSLTYFRFSFAAPVTNGRRRLFKRQPKVQAMATAETAILRVPAITVPQVQRNFGFKTNYYQTLTIAGASFRKIAKSPAGLTLIAAIALLSAVFGNKIMTEFGIPLLPTTQQVIAYLATPVGNLNTPLVIIPLLIIYFTGELVWQERAEGLSEIADATPITEWVLFTGKFLGLSLIILAWMALLMAGGIGMQLGLGYHKLEIGLYLQTLFGLQLLNYLLFALLALVVHVVVNQKYIGYLAMLLVISFMAFPATFGVEHNLLIFDSDPGWWYTDMRGFGATLGPWLWFKLYWLAWALLLAVVAKLLWPRGRAQGLKYHLLLAQRRFTRPTTWVAIIGVGLLLTLGSFIFYNTNVLNEYLTGADLNEQKAEYERRYSQYQNTPQPHLTATKLHVEIYPAQQQVEIQAAYTLVNKNALPIDSIHLSSVSGIAINKIKFNRPAAGVLIDQELSHYIYALKQPLQPGDSLLVNFVVHYQPQGFQNNGPNALVMENGTSFTNYDLLPTIGYQRYREINDAVLRKKYQLATRPAIPALYDAEARKKPGSTDQTTLEAIVGTAKNEVAVAPGRLHQTWTAGGRRYFHYKTDASIGSEYTFLSAQYAVQESNWHNVAIRIYYHPDHAININRMLRSAKASLAYYTEQFGPYPYKYFTLVERAGVGGGGATADAGIIYYGEQNTLMKPDDGPNGFDLPYYILAHEVAHQWWGLARLTPANVEGAGVLIEGLAVYSGMQVLEKNYGNKHLQQYVDYLHSFYAMPRSLATASLLQANEPFLYYRKGGLALYALRKYISQEKVNGALRRLLQKRTSGALPLPTTLNLYQELQNITPDSLNYLLHDLFKENTYWRLKTKQFTAAQTKAGNWQVTLKVQAQKVVVAATGSENEVPMQDWLEVGIFEEGKEATEPLYLQMHRIRSGEQTIKVTVPRKPERGGIDPNHLMIDLRLDDNIMYLDGR</sequence>
<feature type="transmembrane region" description="Helical" evidence="1">
    <location>
        <begin position="21"/>
        <end position="38"/>
    </location>
</feature>
<feature type="transmembrane region" description="Helical" evidence="1">
    <location>
        <begin position="578"/>
        <end position="599"/>
    </location>
</feature>